<feature type="compositionally biased region" description="Basic and acidic residues" evidence="1">
    <location>
        <begin position="101"/>
        <end position="113"/>
    </location>
</feature>
<evidence type="ECO:0000313" key="3">
    <source>
        <dbReference type="Proteomes" id="UP000499080"/>
    </source>
</evidence>
<feature type="compositionally biased region" description="Polar residues" evidence="1">
    <location>
        <begin position="91"/>
        <end position="100"/>
    </location>
</feature>
<protein>
    <submittedName>
        <fullName evidence="2">Uncharacterized protein</fullName>
    </submittedName>
</protein>
<accession>A0A4Y2F417</accession>
<dbReference type="AlphaFoldDB" id="A0A4Y2F417"/>
<feature type="region of interest" description="Disordered" evidence="1">
    <location>
        <begin position="1"/>
        <end position="31"/>
    </location>
</feature>
<organism evidence="2 3">
    <name type="scientific">Araneus ventricosus</name>
    <name type="common">Orbweaver spider</name>
    <name type="synonym">Epeira ventricosa</name>
    <dbReference type="NCBI Taxonomy" id="182803"/>
    <lineage>
        <taxon>Eukaryota</taxon>
        <taxon>Metazoa</taxon>
        <taxon>Ecdysozoa</taxon>
        <taxon>Arthropoda</taxon>
        <taxon>Chelicerata</taxon>
        <taxon>Arachnida</taxon>
        <taxon>Araneae</taxon>
        <taxon>Araneomorphae</taxon>
        <taxon>Entelegynae</taxon>
        <taxon>Araneoidea</taxon>
        <taxon>Araneidae</taxon>
        <taxon>Araneus</taxon>
    </lineage>
</organism>
<sequence>MDLMHVTSHPPKRDLPEAAIGQTNLWTEQQRDPERAGFIRRIKGERWIIGAFQNFHNRVRSRIHRTRKLLRVLAMTLVATEKNPPLRKNSTEGADSNSGKEATDMDSRVDRKS</sequence>
<feature type="region of interest" description="Disordered" evidence="1">
    <location>
        <begin position="80"/>
        <end position="113"/>
    </location>
</feature>
<comment type="caution">
    <text evidence="2">The sequence shown here is derived from an EMBL/GenBank/DDBJ whole genome shotgun (WGS) entry which is preliminary data.</text>
</comment>
<evidence type="ECO:0000313" key="2">
    <source>
        <dbReference type="EMBL" id="GBM36272.1"/>
    </source>
</evidence>
<dbReference type="EMBL" id="BGPR01000808">
    <property type="protein sequence ID" value="GBM36272.1"/>
    <property type="molecule type" value="Genomic_DNA"/>
</dbReference>
<proteinExistence type="predicted"/>
<reference evidence="2 3" key="1">
    <citation type="journal article" date="2019" name="Sci. Rep.">
        <title>Orb-weaving spider Araneus ventricosus genome elucidates the spidroin gene catalogue.</title>
        <authorList>
            <person name="Kono N."/>
            <person name="Nakamura H."/>
            <person name="Ohtoshi R."/>
            <person name="Moran D.A.P."/>
            <person name="Shinohara A."/>
            <person name="Yoshida Y."/>
            <person name="Fujiwara M."/>
            <person name="Mori M."/>
            <person name="Tomita M."/>
            <person name="Arakawa K."/>
        </authorList>
    </citation>
    <scope>NUCLEOTIDE SEQUENCE [LARGE SCALE GENOMIC DNA]</scope>
</reference>
<evidence type="ECO:0000256" key="1">
    <source>
        <dbReference type="SAM" id="MobiDB-lite"/>
    </source>
</evidence>
<keyword evidence="3" id="KW-1185">Reference proteome</keyword>
<dbReference type="Proteomes" id="UP000499080">
    <property type="component" value="Unassembled WGS sequence"/>
</dbReference>
<name>A0A4Y2F417_ARAVE</name>
<gene>
    <name evidence="2" type="ORF">AVEN_98937_1</name>
</gene>